<keyword evidence="3" id="KW-1185">Reference proteome</keyword>
<evidence type="ECO:0000313" key="2">
    <source>
        <dbReference type="EMBL" id="KAK5577165.1"/>
    </source>
</evidence>
<dbReference type="PANTHER" id="PTHR12093">
    <property type="entry name" value="NCK-ASSOCIATED PROTEIN 1"/>
    <property type="match status" value="1"/>
</dbReference>
<organism evidence="2 3">
    <name type="scientific">Dictyostelium firmibasis</name>
    <dbReference type="NCBI Taxonomy" id="79012"/>
    <lineage>
        <taxon>Eukaryota</taxon>
        <taxon>Amoebozoa</taxon>
        <taxon>Evosea</taxon>
        <taxon>Eumycetozoa</taxon>
        <taxon>Dictyostelia</taxon>
        <taxon>Dictyosteliales</taxon>
        <taxon>Dictyosteliaceae</taxon>
        <taxon>Dictyostelium</taxon>
    </lineage>
</organism>
<dbReference type="GO" id="GO:0030866">
    <property type="term" value="P:cortical actin cytoskeleton organization"/>
    <property type="evidence" value="ECO:0007669"/>
    <property type="project" value="TreeGrafter"/>
</dbReference>
<dbReference type="EMBL" id="JAVFKY010000004">
    <property type="protein sequence ID" value="KAK5577165.1"/>
    <property type="molecule type" value="Genomic_DNA"/>
</dbReference>
<comment type="similarity">
    <text evidence="1">Belongs to the HEM-1/HEM-2 family.</text>
</comment>
<dbReference type="GO" id="GO:0031209">
    <property type="term" value="C:SCAR complex"/>
    <property type="evidence" value="ECO:0007669"/>
    <property type="project" value="TreeGrafter"/>
</dbReference>
<dbReference type="GO" id="GO:0000902">
    <property type="term" value="P:cell morphogenesis"/>
    <property type="evidence" value="ECO:0007669"/>
    <property type="project" value="TreeGrafter"/>
</dbReference>
<comment type="caution">
    <text evidence="2">The sequence shown here is derived from an EMBL/GenBank/DDBJ whole genome shotgun (WGS) entry which is preliminary data.</text>
</comment>
<dbReference type="Pfam" id="PF09735">
    <property type="entry name" value="Nckap1"/>
    <property type="match status" value="1"/>
</dbReference>
<proteinExistence type="inferred from homology"/>
<name>A0AAN7TXY2_9MYCE</name>
<dbReference type="InterPro" id="IPR019137">
    <property type="entry name" value="Nck-associated_protein-1"/>
</dbReference>
<protein>
    <submittedName>
        <fullName evidence="2">Uncharacterized protein</fullName>
    </submittedName>
</protein>
<dbReference type="PANTHER" id="PTHR12093:SF10">
    <property type="entry name" value="MEMBRANE-ASSOCIATED PROTEIN HEM"/>
    <property type="match status" value="1"/>
</dbReference>
<dbReference type="GO" id="GO:0016477">
    <property type="term" value="P:cell migration"/>
    <property type="evidence" value="ECO:0007669"/>
    <property type="project" value="TreeGrafter"/>
</dbReference>
<evidence type="ECO:0000313" key="3">
    <source>
        <dbReference type="Proteomes" id="UP001344447"/>
    </source>
</evidence>
<evidence type="ECO:0000256" key="1">
    <source>
        <dbReference type="ARBA" id="ARBA00037947"/>
    </source>
</evidence>
<dbReference type="GO" id="GO:0030031">
    <property type="term" value="P:cell projection assembly"/>
    <property type="evidence" value="ECO:0007669"/>
    <property type="project" value="TreeGrafter"/>
</dbReference>
<reference evidence="2 3" key="1">
    <citation type="submission" date="2023-11" db="EMBL/GenBank/DDBJ databases">
        <title>Dfirmibasis_genome.</title>
        <authorList>
            <person name="Edelbroek B."/>
            <person name="Kjellin J."/>
            <person name="Jerlstrom-Hultqvist J."/>
            <person name="Soderbom F."/>
        </authorList>
    </citation>
    <scope>NUCLEOTIDE SEQUENCE [LARGE SCALE GENOMIC DNA]</scope>
    <source>
        <strain evidence="2 3">TNS-C-14</strain>
    </source>
</reference>
<dbReference type="Proteomes" id="UP001344447">
    <property type="component" value="Unassembled WGS sequence"/>
</dbReference>
<accession>A0AAN7TXY2</accession>
<sequence>MTQTNLPEKFQAVLENGENILQRVYNTYKLFQNNKVKPSFIIDEKISKILKNLIAKYPELPENNDKSITGFDLLTSRAKQHLEELEDHYYTLTDAYDWKEASFILLQEISSNTVSINFNNNIQLCSKFLDVLVLYGKINYLVSLIADRKIITAVYAKLFLYTRSASEPTYSKMGRWINEFEQPIKKIQEEFRVLNDAIGNALSSFELNYAKRRVITQLRKDGALNLILKPEDIARPVQDSYRIELAYAGRIQQWILFGYLFAPGTLGTTQSIELVRFTLSECFYLSVFKEVSISIHNEYNTLFKNYKSKTINLQKQKKIIKDAAQASTQEAPRKHAERRVYIRQELEAMWNLFRDKPCLLAPKINVLLAALSMAKEEIFWYFRHTDVIPPEKVKKFYNKQNEVREKRISSLLSLIDHLVQLVHTHKKMIQNYYLEYISGADILGLQKVITPQLLQNAGAVVTQAVNTIVNELKSVNANGQDYIFEGFRANWMRLGYLLQSNSCPLKESESKQITSRLNLIYTHSKNVDCLDQLLEEYGNMTQLWSFREPLFHSFDAAIVDMTCDQPSHSMIYLKLLSQFPSHVASQFYPEEKELIGKECVDLANTCLTKITNRIVSIMANTIASTFLSDEQQLADVNAAFPLLQKKKDWKPPKDFIPPIEPASESQFKNRANLEQLRSEEKNAFQLCTALNEFLDITIYDHIFVPREFLREKLGSALKQYMRQSIQPPAPTSSSSQIDVNITRLSTYESQLRVFIGVLVLVENHVDIDIGDLIRETLLGEFYAKALGKSGRVDWFPEGEIEMNELTLHSITSYYVDLVSKKLNTPGVVFSPVKLGFISKAGTPFRAEEHADLTEMRALCDLVGPYGIKVIEREILRFILTTVASMKEILSLNAMNLEEFASNFYKPKAAELLKKFKTTDLDLFVTKSIAIGNALHLRSMIREAMKDVITDNLPYINNAVANAFDQYNRNTFMFPDFLGVDTLALDSGLNVGIADQYLKVILRKVSSEADKRIWELLPVMFSLTFYSNIWKEAQYKATIDAHSNNVHVLSKTIIDLLIAFGAINSTTGNEAELFQSFKRFIEISSINILRMFKVKQEFKFTPNEIQSVVIFLDKFTQQCPLLSKDSLEQYIPYSLIRNMYKDLYEHKNLQKQQSETSEQNF</sequence>
<dbReference type="AlphaFoldDB" id="A0AAN7TXY2"/>
<gene>
    <name evidence="2" type="ORF">RB653_002103</name>
</gene>